<dbReference type="Pfam" id="PF19054">
    <property type="entry name" value="DUF5753"/>
    <property type="match status" value="1"/>
</dbReference>
<organism evidence="2 3">
    <name type="scientific">Streptomyces venezuelae</name>
    <dbReference type="NCBI Taxonomy" id="54571"/>
    <lineage>
        <taxon>Bacteria</taxon>
        <taxon>Bacillati</taxon>
        <taxon>Actinomycetota</taxon>
        <taxon>Actinomycetes</taxon>
        <taxon>Kitasatosporales</taxon>
        <taxon>Streptomycetaceae</taxon>
        <taxon>Streptomyces</taxon>
    </lineage>
</organism>
<dbReference type="AlphaFoldDB" id="A0A5P2ASG7"/>
<accession>A0A5P2ASG7</accession>
<feature type="domain" description="HTH cro/C1-type" evidence="1">
    <location>
        <begin position="36"/>
        <end position="78"/>
    </location>
</feature>
<dbReference type="PROSITE" id="PS50943">
    <property type="entry name" value="HTH_CROC1"/>
    <property type="match status" value="1"/>
</dbReference>
<dbReference type="RefSeq" id="WP_150267209.1">
    <property type="nucleotide sequence ID" value="NZ_CP029194.1"/>
</dbReference>
<dbReference type="GO" id="GO:0003677">
    <property type="term" value="F:DNA binding"/>
    <property type="evidence" value="ECO:0007669"/>
    <property type="project" value="InterPro"/>
</dbReference>
<dbReference type="InterPro" id="IPR001387">
    <property type="entry name" value="Cro/C1-type_HTH"/>
</dbReference>
<sequence>MSVDEVNGAAVEDTGWEVDPGDESGAAVVATVGRQIRLWRETKGLRPAEFGELIGYSEDLIRKVERGDRIPRPEFLDKADGALGAGGLIVGMRTDLMEVRYPKKVRDLAKLEARAVEFCLYANSNVHGLLQTEEFSRALLQTWRPAYAPDELERFVTARVARRSVLEKSPAPEFSFVQEEASLRRPIGGRMVIRRQLEHLLEVSELPHVEIQVMPTEHADHPGTGGRIALLKFADGTAVGRMDGDFGGRPVSDLKRLRLLDLRYGIIRSKALTPAESRDFIEQLLGET</sequence>
<evidence type="ECO:0000259" key="1">
    <source>
        <dbReference type="PROSITE" id="PS50943"/>
    </source>
</evidence>
<dbReference type="SUPFAM" id="SSF47413">
    <property type="entry name" value="lambda repressor-like DNA-binding domains"/>
    <property type="match status" value="1"/>
</dbReference>
<proteinExistence type="predicted"/>
<dbReference type="InterPro" id="IPR043917">
    <property type="entry name" value="DUF5753"/>
</dbReference>
<name>A0A5P2ASG7_STRVZ</name>
<dbReference type="Proteomes" id="UP000324106">
    <property type="component" value="Chromosome"/>
</dbReference>
<evidence type="ECO:0000313" key="3">
    <source>
        <dbReference type="Proteomes" id="UP000324106"/>
    </source>
</evidence>
<dbReference type="SMART" id="SM00530">
    <property type="entry name" value="HTH_XRE"/>
    <property type="match status" value="1"/>
</dbReference>
<gene>
    <name evidence="2" type="ORF">DEJ46_16360</name>
</gene>
<reference evidence="2 3" key="1">
    <citation type="submission" date="2018-05" db="EMBL/GenBank/DDBJ databases">
        <title>Streptomyces venezuelae.</title>
        <authorList>
            <person name="Kim W."/>
            <person name="Lee N."/>
            <person name="Cho B.-K."/>
        </authorList>
    </citation>
    <scope>NUCLEOTIDE SEQUENCE [LARGE SCALE GENOMIC DNA]</scope>
    <source>
        <strain evidence="2 3">ATCC 15068</strain>
    </source>
</reference>
<dbReference type="InterPro" id="IPR010982">
    <property type="entry name" value="Lambda_DNA-bd_dom_sf"/>
</dbReference>
<protein>
    <submittedName>
        <fullName evidence="2">Transcriptional regulator</fullName>
    </submittedName>
</protein>
<evidence type="ECO:0000313" key="2">
    <source>
        <dbReference type="EMBL" id="QES20498.1"/>
    </source>
</evidence>
<dbReference type="Pfam" id="PF13560">
    <property type="entry name" value="HTH_31"/>
    <property type="match status" value="1"/>
</dbReference>
<dbReference type="OrthoDB" id="3669136at2"/>
<dbReference type="CDD" id="cd00093">
    <property type="entry name" value="HTH_XRE"/>
    <property type="match status" value="1"/>
</dbReference>
<dbReference type="Gene3D" id="1.10.260.40">
    <property type="entry name" value="lambda repressor-like DNA-binding domains"/>
    <property type="match status" value="1"/>
</dbReference>
<dbReference type="EMBL" id="CP029194">
    <property type="protein sequence ID" value="QES20498.1"/>
    <property type="molecule type" value="Genomic_DNA"/>
</dbReference>